<reference evidence="1" key="1">
    <citation type="journal article" date="2015" name="Nature">
        <title>Complex archaea that bridge the gap between prokaryotes and eukaryotes.</title>
        <authorList>
            <person name="Spang A."/>
            <person name="Saw J.H."/>
            <person name="Jorgensen S.L."/>
            <person name="Zaremba-Niedzwiedzka K."/>
            <person name="Martijn J."/>
            <person name="Lind A.E."/>
            <person name="van Eijk R."/>
            <person name="Schleper C."/>
            <person name="Guy L."/>
            <person name="Ettema T.J."/>
        </authorList>
    </citation>
    <scope>NUCLEOTIDE SEQUENCE</scope>
</reference>
<evidence type="ECO:0000313" key="1">
    <source>
        <dbReference type="EMBL" id="KKN43479.1"/>
    </source>
</evidence>
<name>A0A0F9QM05_9ZZZZ</name>
<proteinExistence type="predicted"/>
<accession>A0A0F9QM05</accession>
<dbReference type="AlphaFoldDB" id="A0A0F9QM05"/>
<protein>
    <submittedName>
        <fullName evidence="1">Uncharacterized protein</fullName>
    </submittedName>
</protein>
<sequence length="130" mass="14745">METKAEETKEEFLQTQVVVSIELSNPLHYGKREVSHLEITIEHDISVKVINNVLTVYTQQAGVSEHFPMANVVKWRIVSNLVPSLVGYEFGSYEYDPYTYPERLGNYLGSYSNSSGCIAFLSSNMQVEMV</sequence>
<organism evidence="1">
    <name type="scientific">marine sediment metagenome</name>
    <dbReference type="NCBI Taxonomy" id="412755"/>
    <lineage>
        <taxon>unclassified sequences</taxon>
        <taxon>metagenomes</taxon>
        <taxon>ecological metagenomes</taxon>
    </lineage>
</organism>
<gene>
    <name evidence="1" type="ORF">LCGC14_0702700</name>
</gene>
<comment type="caution">
    <text evidence="1">The sequence shown here is derived from an EMBL/GenBank/DDBJ whole genome shotgun (WGS) entry which is preliminary data.</text>
</comment>
<dbReference type="EMBL" id="LAZR01001508">
    <property type="protein sequence ID" value="KKN43479.1"/>
    <property type="molecule type" value="Genomic_DNA"/>
</dbReference>